<name>A0ACC2NHT6_9HYME</name>
<dbReference type="Proteomes" id="UP001239111">
    <property type="component" value="Chromosome 3"/>
</dbReference>
<organism evidence="1 2">
    <name type="scientific">Eretmocerus hayati</name>
    <dbReference type="NCBI Taxonomy" id="131215"/>
    <lineage>
        <taxon>Eukaryota</taxon>
        <taxon>Metazoa</taxon>
        <taxon>Ecdysozoa</taxon>
        <taxon>Arthropoda</taxon>
        <taxon>Hexapoda</taxon>
        <taxon>Insecta</taxon>
        <taxon>Pterygota</taxon>
        <taxon>Neoptera</taxon>
        <taxon>Endopterygota</taxon>
        <taxon>Hymenoptera</taxon>
        <taxon>Apocrita</taxon>
        <taxon>Proctotrupomorpha</taxon>
        <taxon>Chalcidoidea</taxon>
        <taxon>Aphelinidae</taxon>
        <taxon>Aphelininae</taxon>
        <taxon>Eretmocerus</taxon>
    </lineage>
</organism>
<comment type="caution">
    <text evidence="1">The sequence shown here is derived from an EMBL/GenBank/DDBJ whole genome shotgun (WGS) entry which is preliminary data.</text>
</comment>
<gene>
    <name evidence="1" type="ORF">QAD02_002039</name>
</gene>
<sequence>MRARVESQVERTNVGQKFWWRLSTRPDSLAPMLQPVPILIKKVIELYETKNSRHSAMIVGHSNTGKSATWQVLKNTLTSMNRLGRPGFYAVQECPLNPKALNRGELYGECNLAPGGYSGIAIWSLCASVDESGRQKTDSLLRELEGASFPLRDTVYEYYVDVRQRSFASWEEKLSPKWKFAPG</sequence>
<dbReference type="EMBL" id="CM056743">
    <property type="protein sequence ID" value="KAJ8670780.1"/>
    <property type="molecule type" value="Genomic_DNA"/>
</dbReference>
<keyword evidence="2" id="KW-1185">Reference proteome</keyword>
<evidence type="ECO:0000313" key="1">
    <source>
        <dbReference type="EMBL" id="KAJ8670780.1"/>
    </source>
</evidence>
<accession>A0ACC2NHT6</accession>
<protein>
    <submittedName>
        <fullName evidence="1">Uncharacterized protein</fullName>
    </submittedName>
</protein>
<proteinExistence type="predicted"/>
<evidence type="ECO:0000313" key="2">
    <source>
        <dbReference type="Proteomes" id="UP001239111"/>
    </source>
</evidence>
<reference evidence="1" key="1">
    <citation type="submission" date="2023-04" db="EMBL/GenBank/DDBJ databases">
        <title>A chromosome-level genome assembly of the parasitoid wasp Eretmocerus hayati.</title>
        <authorList>
            <person name="Zhong Y."/>
            <person name="Liu S."/>
            <person name="Liu Y."/>
        </authorList>
    </citation>
    <scope>NUCLEOTIDE SEQUENCE</scope>
    <source>
        <strain evidence="1">ZJU_SS_LIU_2023</strain>
    </source>
</reference>